<evidence type="ECO:0000256" key="9">
    <source>
        <dbReference type="ARBA" id="ARBA00046332"/>
    </source>
</evidence>
<feature type="domain" description="BFD-like [2Fe-2S]-binding" evidence="10">
    <location>
        <begin position="2"/>
        <end position="51"/>
    </location>
</feature>
<evidence type="ECO:0000256" key="6">
    <source>
        <dbReference type="ARBA" id="ARBA00023014"/>
    </source>
</evidence>
<evidence type="ECO:0000313" key="11">
    <source>
        <dbReference type="EMBL" id="TWT19152.1"/>
    </source>
</evidence>
<evidence type="ECO:0000259" key="10">
    <source>
        <dbReference type="Pfam" id="PF04324"/>
    </source>
</evidence>
<dbReference type="InterPro" id="IPR041854">
    <property type="entry name" value="BFD-like_2Fe2S-bd_dom_sf"/>
</dbReference>
<dbReference type="PANTHER" id="PTHR37424:SF1">
    <property type="entry name" value="BACTERIOFERRITIN-ASSOCIATED FERREDOXIN"/>
    <property type="match status" value="1"/>
</dbReference>
<evidence type="ECO:0000256" key="1">
    <source>
        <dbReference type="ARBA" id="ARBA00022448"/>
    </source>
</evidence>
<evidence type="ECO:0000256" key="8">
    <source>
        <dbReference type="ARBA" id="ARBA00039386"/>
    </source>
</evidence>
<keyword evidence="12" id="KW-1185">Reference proteome</keyword>
<keyword evidence="5" id="KW-0408">Iron</keyword>
<comment type="similarity">
    <text evidence="9">Belongs to the Bfd family.</text>
</comment>
<dbReference type="InterPro" id="IPR052371">
    <property type="entry name" value="BFD-associated_ferredoxin"/>
</dbReference>
<dbReference type="PANTHER" id="PTHR37424">
    <property type="entry name" value="BACTERIOFERRITIN-ASSOCIATED FERREDOXIN"/>
    <property type="match status" value="1"/>
</dbReference>
<proteinExistence type="inferred from homology"/>
<evidence type="ECO:0000256" key="4">
    <source>
        <dbReference type="ARBA" id="ARBA00022982"/>
    </source>
</evidence>
<keyword evidence="6" id="KW-0411">Iron-sulfur</keyword>
<comment type="caution">
    <text evidence="11">The sequence shown here is derived from an EMBL/GenBank/DDBJ whole genome shotgun (WGS) entry which is preliminary data.</text>
</comment>
<dbReference type="GO" id="GO:0051537">
    <property type="term" value="F:2 iron, 2 sulfur cluster binding"/>
    <property type="evidence" value="ECO:0007669"/>
    <property type="project" value="UniProtKB-KW"/>
</dbReference>
<protein>
    <recommendedName>
        <fullName evidence="8">Bacterioferritin-associated ferredoxin</fullName>
    </recommendedName>
</protein>
<dbReference type="GO" id="GO:0046872">
    <property type="term" value="F:metal ion binding"/>
    <property type="evidence" value="ECO:0007669"/>
    <property type="project" value="UniProtKB-KW"/>
</dbReference>
<dbReference type="RefSeq" id="WP_146388268.1">
    <property type="nucleotide sequence ID" value="NZ_VOHK01000005.1"/>
</dbReference>
<keyword evidence="1" id="KW-0813">Transport</keyword>
<gene>
    <name evidence="11" type="ORF">FQY83_12365</name>
</gene>
<dbReference type="OrthoDB" id="9815350at2"/>
<evidence type="ECO:0000256" key="5">
    <source>
        <dbReference type="ARBA" id="ARBA00023004"/>
    </source>
</evidence>
<dbReference type="Proteomes" id="UP000319980">
    <property type="component" value="Unassembled WGS sequence"/>
</dbReference>
<comment type="cofactor">
    <cofactor evidence="7">
        <name>[2Fe-2S] cluster</name>
        <dbReference type="ChEBI" id="CHEBI:190135"/>
    </cofactor>
</comment>
<sequence length="73" mass="7338">MYICICNGVTEHDIRRAAEAGCGSMSELTMRTGAGACCGTCVDTACALLDEARPATGAAAGNVIAFPLVSRAA</sequence>
<keyword evidence="3" id="KW-0479">Metal-binding</keyword>
<reference evidence="11 12" key="1">
    <citation type="journal article" date="2008" name="Int. J. Syst. Evol. Microbiol.">
        <title>Luteimonas marina sp. nov., isolated from seawater.</title>
        <authorList>
            <person name="Baik K.S."/>
            <person name="Park S.C."/>
            <person name="Kim M.S."/>
            <person name="Kim E.M."/>
            <person name="Park C."/>
            <person name="Chun J."/>
            <person name="Seong C.N."/>
        </authorList>
    </citation>
    <scope>NUCLEOTIDE SEQUENCE [LARGE SCALE GENOMIC DNA]</scope>
    <source>
        <strain evidence="11 12">FR1330</strain>
    </source>
</reference>
<dbReference type="InterPro" id="IPR007419">
    <property type="entry name" value="BFD-like_2Fe2S-bd_dom"/>
</dbReference>
<dbReference type="EMBL" id="VOHK01000005">
    <property type="protein sequence ID" value="TWT19152.1"/>
    <property type="molecule type" value="Genomic_DNA"/>
</dbReference>
<dbReference type="Gene3D" id="1.10.10.1100">
    <property type="entry name" value="BFD-like [2Fe-2S]-binding domain"/>
    <property type="match status" value="1"/>
</dbReference>
<dbReference type="Pfam" id="PF04324">
    <property type="entry name" value="Fer2_BFD"/>
    <property type="match status" value="1"/>
</dbReference>
<accession>A0A5C5U0P8</accession>
<keyword evidence="2" id="KW-0001">2Fe-2S</keyword>
<organism evidence="11 12">
    <name type="scientific">Luteimonas marina</name>
    <dbReference type="NCBI Taxonomy" id="488485"/>
    <lineage>
        <taxon>Bacteria</taxon>
        <taxon>Pseudomonadati</taxon>
        <taxon>Pseudomonadota</taxon>
        <taxon>Gammaproteobacteria</taxon>
        <taxon>Lysobacterales</taxon>
        <taxon>Lysobacteraceae</taxon>
        <taxon>Luteimonas</taxon>
    </lineage>
</organism>
<evidence type="ECO:0000256" key="3">
    <source>
        <dbReference type="ARBA" id="ARBA00022723"/>
    </source>
</evidence>
<evidence type="ECO:0000256" key="2">
    <source>
        <dbReference type="ARBA" id="ARBA00022714"/>
    </source>
</evidence>
<evidence type="ECO:0000256" key="7">
    <source>
        <dbReference type="ARBA" id="ARBA00034078"/>
    </source>
</evidence>
<evidence type="ECO:0000313" key="12">
    <source>
        <dbReference type="Proteomes" id="UP000319980"/>
    </source>
</evidence>
<keyword evidence="4" id="KW-0249">Electron transport</keyword>
<name>A0A5C5U0P8_9GAMM</name>
<dbReference type="AlphaFoldDB" id="A0A5C5U0P8"/>